<gene>
    <name evidence="1" type="ORF">GCM10008942_07850</name>
</gene>
<dbReference type="Proteomes" id="UP001499951">
    <property type="component" value="Unassembled WGS sequence"/>
</dbReference>
<dbReference type="RefSeq" id="WP_166932202.1">
    <property type="nucleotide sequence ID" value="NZ_BAAADD010000002.1"/>
</dbReference>
<dbReference type="SUPFAM" id="SSF69118">
    <property type="entry name" value="AhpD-like"/>
    <property type="match status" value="1"/>
</dbReference>
<evidence type="ECO:0000313" key="1">
    <source>
        <dbReference type="EMBL" id="GAA0561836.1"/>
    </source>
</evidence>
<evidence type="ECO:0008006" key="3">
    <source>
        <dbReference type="Google" id="ProtNLM"/>
    </source>
</evidence>
<keyword evidence="2" id="KW-1185">Reference proteome</keyword>
<comment type="caution">
    <text evidence="1">The sequence shown here is derived from an EMBL/GenBank/DDBJ whole genome shotgun (WGS) entry which is preliminary data.</text>
</comment>
<dbReference type="Gene3D" id="1.20.1290.10">
    <property type="entry name" value="AhpD-like"/>
    <property type="match status" value="1"/>
</dbReference>
<name>A0ABP3PB73_9PROT</name>
<dbReference type="InterPro" id="IPR029032">
    <property type="entry name" value="AhpD-like"/>
</dbReference>
<protein>
    <recommendedName>
        <fullName evidence="3">Carboxymuconolactone decarboxylase family protein</fullName>
    </recommendedName>
</protein>
<proteinExistence type="predicted"/>
<accession>A0ABP3PB73</accession>
<organism evidence="1 2">
    <name type="scientific">Rhizomicrobium electricum</name>
    <dbReference type="NCBI Taxonomy" id="480070"/>
    <lineage>
        <taxon>Bacteria</taxon>
        <taxon>Pseudomonadati</taxon>
        <taxon>Pseudomonadota</taxon>
        <taxon>Alphaproteobacteria</taxon>
        <taxon>Micropepsales</taxon>
        <taxon>Micropepsaceae</taxon>
        <taxon>Rhizomicrobium</taxon>
    </lineage>
</organism>
<reference evidence="2" key="1">
    <citation type="journal article" date="2019" name="Int. J. Syst. Evol. Microbiol.">
        <title>The Global Catalogue of Microorganisms (GCM) 10K type strain sequencing project: providing services to taxonomists for standard genome sequencing and annotation.</title>
        <authorList>
            <consortium name="The Broad Institute Genomics Platform"/>
            <consortium name="The Broad Institute Genome Sequencing Center for Infectious Disease"/>
            <person name="Wu L."/>
            <person name="Ma J."/>
        </authorList>
    </citation>
    <scope>NUCLEOTIDE SEQUENCE [LARGE SCALE GENOMIC DNA]</scope>
    <source>
        <strain evidence="2">JCM 15089</strain>
    </source>
</reference>
<dbReference type="EMBL" id="BAAADD010000002">
    <property type="protein sequence ID" value="GAA0561836.1"/>
    <property type="molecule type" value="Genomic_DNA"/>
</dbReference>
<sequence>MTRIPPVTRENATPEQLAAYDEVAKHHAISNMKAAALQSPAAIDAILQWYELFAAVKPWLGERLAILFCDAISRENRCELCASFMKKEIVLWGEDPDNLKLDDRDATVIAFGRQLARDANRVNDDLYAKLEKYFTPPQIVELTVFGTLMIMNNLFNSALRIPLDDALDGYHVDPETYFA</sequence>
<evidence type="ECO:0000313" key="2">
    <source>
        <dbReference type="Proteomes" id="UP001499951"/>
    </source>
</evidence>